<proteinExistence type="predicted"/>
<evidence type="ECO:0000313" key="1">
    <source>
        <dbReference type="EMBL" id="KAJ7517851.1"/>
    </source>
</evidence>
<dbReference type="Proteomes" id="UP001162992">
    <property type="component" value="Chromosome 21"/>
</dbReference>
<accession>A0ACC2AK55</accession>
<keyword evidence="2" id="KW-1185">Reference proteome</keyword>
<organism evidence="1 2">
    <name type="scientific">Diphasiastrum complanatum</name>
    <name type="common">Issler's clubmoss</name>
    <name type="synonym">Lycopodium complanatum</name>
    <dbReference type="NCBI Taxonomy" id="34168"/>
    <lineage>
        <taxon>Eukaryota</taxon>
        <taxon>Viridiplantae</taxon>
        <taxon>Streptophyta</taxon>
        <taxon>Embryophyta</taxon>
        <taxon>Tracheophyta</taxon>
        <taxon>Lycopodiopsida</taxon>
        <taxon>Lycopodiales</taxon>
        <taxon>Lycopodiaceae</taxon>
        <taxon>Lycopodioideae</taxon>
        <taxon>Diphasiastrum</taxon>
    </lineage>
</organism>
<sequence length="1048" mass="117359">MTIERSAHLQAEPPQVVVPRIFNECQQSLATHRRGIKQLVKCRRSSGESFSKVFQECLLRVFVVNKREPSVERLVKLVASFAAYRDQEHAEESDAFLEELLGFLLRFADSSQKSVRFRVCQLVSEVMLLLGDDVELSDNLWDELTVGMHRRIRDKVPTVRFFAARALGRLVSPDDSGDFDTDTTVMQYRIALANDQNVDVRKMVVMSMPPSNSTIADIVERSADVNEVVRKVVFTVLGSKFPIQSLSIRQRTTVLKRGLNDRQPTVRAECVKMLIDAWLTRDCGGDPFTLLRYLDVETNESVGEAVLQQLLKGQLIKVEDSTGLNQFLSQSEGFQTKSVKLLEAEQAIFWRMVCGFLQSEAQVKGLEAASTGGAEALVNAADAAEKSELLEKLLPPTVAEYVELVNAHLVAGPSHRFVSRNLLMLAKLLDFSDAVNRRAAANLIQELLFEKALEAEQNVEIFRDGLHLGAEKEWATAVAELAQKVHGAVGELVQVIAEIVRELARPCREGGANAMQWLQCLAVTGLLLENLQSVRRLSGCSIDAQEIMDGVLIPAAKHIQMEVQQAGVRWLGLFCQLEDRPNMRALKQICLAARSGNFLVQHMALKALFDLILSHGVVVVDRSMQMVSDLRASPELNSSGVETSHVAENNTGQKENDEKREKNQPVLKFLAEMLDQKTIEEEVDHEISAERETRTSVVAEGFAKLLLQSKTCPEILDTQNLIIGKLVQLYFSEDTKFDIRLQQCLSVFFQAYASLGAANKRCVAKAFLPVLRSEWPGLTPSRSVSQGNVAARKKRATQMARFMLQLLKQKLLKVQETSDQTKHKDTTQQPADGTHNNEEEDGEDSRQTEGEEPDSGHEELAIIIATEVTRFPSKRSWAGKGYRELLCKVAASLHFRASQQEAIKCMRKLLDHMIDAMKGEKLICKELNAMVNRLKAMDKTPEEGLRDEQVQHLLDRLGIHVAENEETNPEPTQPSTTRTLRKVAAKRSQRVSATPDRIIQTPMPPPRTDRPQRTCKTETLQKIKSKIALESRAIKFDSTTTEDELDST</sequence>
<protein>
    <submittedName>
        <fullName evidence="1">Uncharacterized protein</fullName>
    </submittedName>
</protein>
<reference evidence="2" key="1">
    <citation type="journal article" date="2024" name="Proc. Natl. Acad. Sci. U.S.A.">
        <title>Extraordinary preservation of gene collinearity over three hundred million years revealed in homosporous lycophytes.</title>
        <authorList>
            <person name="Li C."/>
            <person name="Wickell D."/>
            <person name="Kuo L.Y."/>
            <person name="Chen X."/>
            <person name="Nie B."/>
            <person name="Liao X."/>
            <person name="Peng D."/>
            <person name="Ji J."/>
            <person name="Jenkins J."/>
            <person name="Williams M."/>
            <person name="Shu S."/>
            <person name="Plott C."/>
            <person name="Barry K."/>
            <person name="Rajasekar S."/>
            <person name="Grimwood J."/>
            <person name="Han X."/>
            <person name="Sun S."/>
            <person name="Hou Z."/>
            <person name="He W."/>
            <person name="Dai G."/>
            <person name="Sun C."/>
            <person name="Schmutz J."/>
            <person name="Leebens-Mack J.H."/>
            <person name="Li F.W."/>
            <person name="Wang L."/>
        </authorList>
    </citation>
    <scope>NUCLEOTIDE SEQUENCE [LARGE SCALE GENOMIC DNA]</scope>
    <source>
        <strain evidence="2">cv. PW_Plant_1</strain>
    </source>
</reference>
<name>A0ACC2AK55_DIPCM</name>
<gene>
    <name evidence="1" type="ORF">O6H91_21G042500</name>
</gene>
<comment type="caution">
    <text evidence="1">The sequence shown here is derived from an EMBL/GenBank/DDBJ whole genome shotgun (WGS) entry which is preliminary data.</text>
</comment>
<dbReference type="EMBL" id="CM055112">
    <property type="protein sequence ID" value="KAJ7517851.1"/>
    <property type="molecule type" value="Genomic_DNA"/>
</dbReference>
<evidence type="ECO:0000313" key="2">
    <source>
        <dbReference type="Proteomes" id="UP001162992"/>
    </source>
</evidence>